<dbReference type="InterPro" id="IPR021047">
    <property type="entry name" value="Mannosyltransferase_CMT1"/>
</dbReference>
<evidence type="ECO:0000313" key="2">
    <source>
        <dbReference type="Proteomes" id="UP000237631"/>
    </source>
</evidence>
<sequence length="511" mass="58075">MELEILASGIPKPHVSFVCSTALTTNAFTLPSPRFPQVPYMGREWRPSLDGIAESTREDRTFSYAPHSMQPRRRKDSGLLGRFQPTKLSSTRKRRDAYNSAPKRWAKYAAILLLAWTVIEVLLAKNAISREAATKSPALGGEKIFITSIHWTSENMLRYNWIPQVIELTKAIGRENVFLSIYESGSLDDSKGALRELDAQLETAGISRRIVLENTTHLEEMEKRPPIGVKKEGFIQTPETGPTTGISGFDYTPSGKMELRRIPYLAKLRNLALDPLFELHDKGLEFDKVLFLNDVVFDNHDIQTLLHTNEGEYAAACSLDFSKPPSLYDTFALRDIDGKEPLMQTWPFFGNRKSRKAVKNSKPVRVKSCWNGMIAMSAEAFYGGYRSLNFRALPDSLADSHLEASECCLIHADSPFSTWKGVYLNPNVRVGYQPEAYGVVHKANWVSTFRAVYGIWMNRLLRWTSFIRHRTSTIQQRIAEWKAESETHFESGDFCAIDEMQVIYEFGWAHV</sequence>
<evidence type="ECO:0008006" key="3">
    <source>
        <dbReference type="Google" id="ProtNLM"/>
    </source>
</evidence>
<dbReference type="PANTHER" id="PTHR34144">
    <property type="entry name" value="CHROMOSOME 8, WHOLE GENOME SHOTGUN SEQUENCE"/>
    <property type="match status" value="1"/>
</dbReference>
<comment type="caution">
    <text evidence="1">The sequence shown here is derived from an EMBL/GenBank/DDBJ whole genome shotgun (WGS) entry which is preliminary data.</text>
</comment>
<evidence type="ECO:0000313" key="1">
    <source>
        <dbReference type="EMBL" id="PPJ57044.1"/>
    </source>
</evidence>
<accession>A0A2S6CBD0</accession>
<dbReference type="Proteomes" id="UP000237631">
    <property type="component" value="Unassembled WGS sequence"/>
</dbReference>
<dbReference type="EMBL" id="PNEN01000503">
    <property type="protein sequence ID" value="PPJ57044.1"/>
    <property type="molecule type" value="Genomic_DNA"/>
</dbReference>
<dbReference type="PANTHER" id="PTHR34144:SF7">
    <property type="entry name" value="EXPORT PROTEIN (CAP59), PUTATIVE (AFU_ORTHOLOGUE AFUA_7G05020)-RELATED"/>
    <property type="match status" value="1"/>
</dbReference>
<organism evidence="1 2">
    <name type="scientific">Cercospora berteroae</name>
    <dbReference type="NCBI Taxonomy" id="357750"/>
    <lineage>
        <taxon>Eukaryota</taxon>
        <taxon>Fungi</taxon>
        <taxon>Dikarya</taxon>
        <taxon>Ascomycota</taxon>
        <taxon>Pezizomycotina</taxon>
        <taxon>Dothideomycetes</taxon>
        <taxon>Dothideomycetidae</taxon>
        <taxon>Mycosphaerellales</taxon>
        <taxon>Mycosphaerellaceae</taxon>
        <taxon>Cercospora</taxon>
    </lineage>
</organism>
<keyword evidence="2" id="KW-1185">Reference proteome</keyword>
<proteinExistence type="predicted"/>
<gene>
    <name evidence="1" type="ORF">CBER1_00573</name>
</gene>
<dbReference type="STRING" id="357750.A0A2S6CBD0"/>
<reference evidence="2" key="1">
    <citation type="journal article" date="2017" name="bioRxiv">
        <title>Conservation of a gene cluster reveals novel cercosporin biosynthetic mechanisms and extends production to the genus Colletotrichum.</title>
        <authorList>
            <person name="de Jonge R."/>
            <person name="Ebert M.K."/>
            <person name="Huitt-Roehl C.R."/>
            <person name="Pal P."/>
            <person name="Suttle J.C."/>
            <person name="Spanner R.E."/>
            <person name="Neubauer J.D."/>
            <person name="Jurick W.M.II."/>
            <person name="Stott K.A."/>
            <person name="Secor G.A."/>
            <person name="Thomma B.P.H.J."/>
            <person name="Van de Peer Y."/>
            <person name="Townsend C.A."/>
            <person name="Bolton M.D."/>
        </authorList>
    </citation>
    <scope>NUCLEOTIDE SEQUENCE [LARGE SCALE GENOMIC DNA]</scope>
    <source>
        <strain evidence="2">CBS538.71</strain>
    </source>
</reference>
<name>A0A2S6CBD0_9PEZI</name>
<dbReference type="OrthoDB" id="262547at2759"/>
<dbReference type="Pfam" id="PF11735">
    <property type="entry name" value="CAP59_mtransfer"/>
    <property type="match status" value="1"/>
</dbReference>
<dbReference type="AlphaFoldDB" id="A0A2S6CBD0"/>
<protein>
    <recommendedName>
        <fullName evidence="3">Glycosyltransferase family 69 protein</fullName>
    </recommendedName>
</protein>